<evidence type="ECO:0000259" key="2">
    <source>
        <dbReference type="Pfam" id="PF00107"/>
    </source>
</evidence>
<dbReference type="Gene3D" id="3.90.180.10">
    <property type="entry name" value="Medium-chain alcohol dehydrogenases, catalytic domain"/>
    <property type="match status" value="1"/>
</dbReference>
<dbReference type="PANTHER" id="PTHR43189:SF1">
    <property type="entry name" value="ZINC-TYPE ALCOHOL DEHYDROGENASE-LIKE PROTEIN C1198.01"/>
    <property type="match status" value="1"/>
</dbReference>
<dbReference type="Pfam" id="PF08240">
    <property type="entry name" value="ADH_N"/>
    <property type="match status" value="1"/>
</dbReference>
<dbReference type="RefSeq" id="WP_199704020.1">
    <property type="nucleotide sequence ID" value="NZ_JAEMNV010000003.1"/>
</dbReference>
<dbReference type="SUPFAM" id="SSF50129">
    <property type="entry name" value="GroES-like"/>
    <property type="match status" value="1"/>
</dbReference>
<accession>A0A934NQ62</accession>
<dbReference type="SUPFAM" id="SSF51735">
    <property type="entry name" value="NAD(P)-binding Rossmann-fold domains"/>
    <property type="match status" value="1"/>
</dbReference>
<keyword evidence="1" id="KW-0560">Oxidoreductase</keyword>
<evidence type="ECO:0000259" key="3">
    <source>
        <dbReference type="Pfam" id="PF08240"/>
    </source>
</evidence>
<dbReference type="InterPro" id="IPR013154">
    <property type="entry name" value="ADH-like_N"/>
</dbReference>
<dbReference type="Proteomes" id="UP000655868">
    <property type="component" value="Unassembled WGS sequence"/>
</dbReference>
<evidence type="ECO:0000313" key="5">
    <source>
        <dbReference type="Proteomes" id="UP000655868"/>
    </source>
</evidence>
<gene>
    <name evidence="4" type="ORF">JGU71_10440</name>
</gene>
<dbReference type="PANTHER" id="PTHR43189">
    <property type="entry name" value="ZINC-TYPE ALCOHOL DEHYDROGENASE-LIKE PROTEIN C1198.01-RELATED"/>
    <property type="match status" value="1"/>
</dbReference>
<dbReference type="EMBL" id="JAEMNV010000003">
    <property type="protein sequence ID" value="MBJ8339308.1"/>
    <property type="molecule type" value="Genomic_DNA"/>
</dbReference>
<feature type="domain" description="Alcohol dehydrogenase-like N-terminal" evidence="3">
    <location>
        <begin position="22"/>
        <end position="135"/>
    </location>
</feature>
<dbReference type="Gene3D" id="3.40.50.720">
    <property type="entry name" value="NAD(P)-binding Rossmann-like Domain"/>
    <property type="match status" value="1"/>
</dbReference>
<dbReference type="InterPro" id="IPR011032">
    <property type="entry name" value="GroES-like_sf"/>
</dbReference>
<proteinExistence type="predicted"/>
<name>A0A934NQ62_9NOCA</name>
<sequence>MKAVVCRETVLTVGEVETPTPGKGQVLLEVSACGICGSDLHSRVHCDDMAELAAETGYTGFMRSDQDIVMGHEFCGSVLEYGPATHKRWKLGAPVVALPIVRRGSEIHLTGLSALAPGGYAERVVVQEAMAMTVPNGLEPEKAALTEPMAVAWHAVRKGEVGKGQTAIVIGCGPIGLAVVSMLKAAGVRHVVASDFSPRRRQLAEQCGADLVVDPAEQSPWTSYPERNEIRKVTGLLELGMDTMEKLRWAPKTPWWHVFRLADTVGATPQGPVIFECVGMPGVIDQIVASAPLLSRVVVVGVCMETDKFRPAMAINKEIELRFAFGYDPREFRDALYMLAEGKVDPTPLITGKVGLAGVATAFEALGKPEEHAKIIVDPSSAAVAP</sequence>
<dbReference type="GO" id="GO:0016491">
    <property type="term" value="F:oxidoreductase activity"/>
    <property type="evidence" value="ECO:0007669"/>
    <property type="project" value="UniProtKB-KW"/>
</dbReference>
<dbReference type="CDD" id="cd08262">
    <property type="entry name" value="Zn_ADH8"/>
    <property type="match status" value="1"/>
</dbReference>
<reference evidence="4" key="1">
    <citation type="submission" date="2020-12" db="EMBL/GenBank/DDBJ databases">
        <title>Antrihabitans popcorni sp. nov. and Antrihabitans auranticaus sp. nov., isolated from a larva cave.</title>
        <authorList>
            <person name="Lee S.D."/>
            <person name="Kim I.S."/>
        </authorList>
    </citation>
    <scope>NUCLEOTIDE SEQUENCE</scope>
    <source>
        <strain evidence="4">YC3-6</strain>
    </source>
</reference>
<dbReference type="InterPro" id="IPR013149">
    <property type="entry name" value="ADH-like_C"/>
</dbReference>
<organism evidence="4 5">
    <name type="scientific">Antrihabitans stalagmiti</name>
    <dbReference type="NCBI Taxonomy" id="2799499"/>
    <lineage>
        <taxon>Bacteria</taxon>
        <taxon>Bacillati</taxon>
        <taxon>Actinomycetota</taxon>
        <taxon>Actinomycetes</taxon>
        <taxon>Mycobacteriales</taxon>
        <taxon>Nocardiaceae</taxon>
        <taxon>Antrihabitans</taxon>
    </lineage>
</organism>
<dbReference type="Pfam" id="PF00107">
    <property type="entry name" value="ADH_zinc_N"/>
    <property type="match status" value="1"/>
</dbReference>
<evidence type="ECO:0000313" key="4">
    <source>
        <dbReference type="EMBL" id="MBJ8339308.1"/>
    </source>
</evidence>
<dbReference type="AlphaFoldDB" id="A0A934NQ62"/>
<keyword evidence="5" id="KW-1185">Reference proteome</keyword>
<dbReference type="InterPro" id="IPR036291">
    <property type="entry name" value="NAD(P)-bd_dom_sf"/>
</dbReference>
<evidence type="ECO:0000256" key="1">
    <source>
        <dbReference type="ARBA" id="ARBA00023002"/>
    </source>
</evidence>
<feature type="domain" description="Alcohol dehydrogenase-like C-terminal" evidence="2">
    <location>
        <begin position="174"/>
        <end position="340"/>
    </location>
</feature>
<protein>
    <submittedName>
        <fullName evidence="4">Zinc-binding dehydrogenase</fullName>
    </submittedName>
</protein>
<comment type="caution">
    <text evidence="4">The sequence shown here is derived from an EMBL/GenBank/DDBJ whole genome shotgun (WGS) entry which is preliminary data.</text>
</comment>